<evidence type="ECO:0000256" key="6">
    <source>
        <dbReference type="ARBA" id="ARBA00023014"/>
    </source>
</evidence>
<feature type="binding site" evidence="7">
    <location>
        <position position="466"/>
    </location>
    <ligand>
        <name>hybrid [4Fe-2O-2S] cluster</name>
        <dbReference type="ChEBI" id="CHEBI:60519"/>
    </ligand>
</feature>
<dbReference type="InterPro" id="IPR016099">
    <property type="entry name" value="Prismane-like_a/b-sand"/>
</dbReference>
<dbReference type="NCBIfam" id="TIGR01703">
    <property type="entry name" value="hybrid_clust"/>
    <property type="match status" value="1"/>
</dbReference>
<dbReference type="PANTHER" id="PTHR30109">
    <property type="entry name" value="HYDROXYLAMINE REDUCTASE"/>
    <property type="match status" value="1"/>
</dbReference>
<dbReference type="PIRSF" id="PIRSF000076">
    <property type="entry name" value="HCP"/>
    <property type="match status" value="1"/>
</dbReference>
<feature type="binding site" evidence="7">
    <location>
        <position position="26"/>
    </location>
    <ligand>
        <name>[4Fe-4S] cluster</name>
        <dbReference type="ChEBI" id="CHEBI:49883"/>
    </ligand>
</feature>
<dbReference type="InterPro" id="IPR016100">
    <property type="entry name" value="Prismane_a-bundle"/>
</dbReference>
<sequence length="523" mass="56941">MDEQMFCFQCEQAAHCTACTGKAGVCGKSADTAAAQDRLTGALISYASQLIGEGRAPAPEQALLLMEGLFTTITNVNFDPQTVDQLTESIHAACPGIGFDYDMANLWHEPDEDIRSLKSFVLFSLRGMAAYNYHARVLGRIDPELDRFFCEALQAVGSECSIDALWALVQKTGKASYRCMELLDAANTGAFGQPEPVEVPLVIEKGPFIVISGHDLYDMKCLLEQTAGKGIHVYTHSEMLPAHGYPELKQKYPHLKGNFGTAWQNQQREFEDIPAPILFTTNCIMPLRESYADRVFTTSVVSYPGVPHIGPERDFSPVIAKALELGGYPEDTVMPGINGGRSVVTGFARNAVLSHANEIVAAVKSGQIRHFFLVGGCDGTRPSRRYYTEFAKLTPPDTVILTLACGKFRLNDLDLGTVAGLPRILDVGQCNDAYSAIQIALALADAFQCGVNDLPLSLVLCWFEQKAVCILIALLALGIQNIRLGPTLPAFLSPGVVQELQRRYNLMAVTTPEQDLKAILGEG</sequence>
<dbReference type="InterPro" id="IPR004137">
    <property type="entry name" value="HCP/CODH"/>
</dbReference>
<dbReference type="Proteomes" id="UP000223709">
    <property type="component" value="Chromosome"/>
</dbReference>
<feature type="binding site" evidence="7">
    <location>
        <position position="238"/>
    </location>
    <ligand>
        <name>hybrid [4Fe-2O-2S] cluster</name>
        <dbReference type="ChEBI" id="CHEBI:60519"/>
    </ligand>
</feature>
<dbReference type="GO" id="GO:0005737">
    <property type="term" value="C:cytoplasm"/>
    <property type="evidence" value="ECO:0007669"/>
    <property type="project" value="UniProtKB-SubCell"/>
</dbReference>
<keyword evidence="2 7" id="KW-0963">Cytoplasm</keyword>
<keyword evidence="6 7" id="KW-0411">Iron-sulfur</keyword>
<dbReference type="GO" id="GO:0042542">
    <property type="term" value="P:response to hydrogen peroxide"/>
    <property type="evidence" value="ECO:0007669"/>
    <property type="project" value="TreeGrafter"/>
</dbReference>
<feature type="binding site" evidence="7">
    <location>
        <position position="7"/>
    </location>
    <ligand>
        <name>[4Fe-4S] cluster</name>
        <dbReference type="ChEBI" id="CHEBI:49883"/>
    </ligand>
</feature>
<dbReference type="RefSeq" id="WP_098922638.1">
    <property type="nucleotide sequence ID" value="NZ_CP023819.1"/>
</dbReference>
<comment type="cofactor">
    <cofactor evidence="7">
        <name>hybrid [4Fe-2O-2S] cluster</name>
        <dbReference type="ChEBI" id="CHEBI:60519"/>
    </cofactor>
    <text evidence="7">Binds 1 hybrid [4Fe-2O-2S] cluster.</text>
</comment>
<feature type="binding site" evidence="7">
    <location>
        <position position="464"/>
    </location>
    <ligand>
        <name>hybrid [4Fe-2O-2S] cluster</name>
        <dbReference type="ChEBI" id="CHEBI:60519"/>
    </ligand>
</feature>
<dbReference type="GO" id="GO:0004601">
    <property type="term" value="F:peroxidase activity"/>
    <property type="evidence" value="ECO:0007669"/>
    <property type="project" value="TreeGrafter"/>
</dbReference>
<dbReference type="GO" id="GO:0050418">
    <property type="term" value="F:hydroxylamine reductase activity"/>
    <property type="evidence" value="ECO:0007669"/>
    <property type="project" value="UniProtKB-UniRule"/>
</dbReference>
<comment type="subcellular location">
    <subcellularLocation>
        <location evidence="7">Cytoplasm</location>
    </subcellularLocation>
</comment>
<evidence type="ECO:0000256" key="7">
    <source>
        <dbReference type="HAMAP-Rule" id="MF_00069"/>
    </source>
</evidence>
<dbReference type="GO" id="GO:0046872">
    <property type="term" value="F:metal ion binding"/>
    <property type="evidence" value="ECO:0007669"/>
    <property type="project" value="UniProtKB-KW"/>
</dbReference>
<gene>
    <name evidence="7" type="primary">hcp</name>
    <name evidence="8" type="ORF">CRH10_02255</name>
</gene>
<protein>
    <recommendedName>
        <fullName evidence="7">Hydroxylamine reductase</fullName>
        <ecNumber evidence="7">1.7.99.1</ecNumber>
    </recommendedName>
    <alternativeName>
        <fullName evidence="7">Hybrid-cluster protein</fullName>
        <shortName evidence="7">HCP</shortName>
    </alternativeName>
    <alternativeName>
        <fullName evidence="7">Prismane protein</fullName>
    </alternativeName>
</protein>
<accession>A0A291T7W7</accession>
<evidence type="ECO:0000256" key="1">
    <source>
        <dbReference type="ARBA" id="ARBA00022485"/>
    </source>
</evidence>
<dbReference type="EMBL" id="CP023819">
    <property type="protein sequence ID" value="ATL89215.1"/>
    <property type="molecule type" value="Genomic_DNA"/>
</dbReference>
<comment type="similarity">
    <text evidence="7">Belongs to the HCP family.</text>
</comment>
<comment type="function">
    <text evidence="7">Catalyzes the reduction of hydroxylamine to form NH(3) and H(2)O.</text>
</comment>
<keyword evidence="4 7" id="KW-0560">Oxidoreductase</keyword>
<evidence type="ECO:0000256" key="3">
    <source>
        <dbReference type="ARBA" id="ARBA00022723"/>
    </source>
</evidence>
<proteinExistence type="inferred from homology"/>
<dbReference type="InterPro" id="IPR011254">
    <property type="entry name" value="Prismane-like_sf"/>
</dbReference>
<feature type="modified residue" description="Cysteine persulfide" evidence="7">
    <location>
        <position position="377"/>
    </location>
</feature>
<evidence type="ECO:0000313" key="9">
    <source>
        <dbReference type="Proteomes" id="UP000223709"/>
    </source>
</evidence>
<evidence type="ECO:0000313" key="8">
    <source>
        <dbReference type="EMBL" id="ATL89215.1"/>
    </source>
</evidence>
<dbReference type="NCBIfam" id="NF003658">
    <property type="entry name" value="PRK05290.1"/>
    <property type="match status" value="1"/>
</dbReference>
<dbReference type="EC" id="1.7.99.1" evidence="7"/>
<dbReference type="InterPro" id="IPR010048">
    <property type="entry name" value="Hydroxylam_reduct"/>
</dbReference>
<feature type="binding site" evidence="7">
    <location>
        <position position="283"/>
    </location>
    <ligand>
        <name>hybrid [4Fe-2O-2S] cluster</name>
        <dbReference type="ChEBI" id="CHEBI:60519"/>
    </ligand>
</feature>
<dbReference type="FunFam" id="3.40.50.2030:FF:000001">
    <property type="entry name" value="Hydroxylamine reductase"/>
    <property type="match status" value="1"/>
</dbReference>
<feature type="binding site" evidence="7">
    <location>
        <position position="430"/>
    </location>
    <ligand>
        <name>hybrid [4Fe-2O-2S] cluster</name>
        <dbReference type="ChEBI" id="CHEBI:60519"/>
    </ligand>
</feature>
<dbReference type="PANTHER" id="PTHR30109:SF0">
    <property type="entry name" value="HYDROXYLAMINE REDUCTASE"/>
    <property type="match status" value="1"/>
</dbReference>
<evidence type="ECO:0000256" key="2">
    <source>
        <dbReference type="ARBA" id="ARBA00022490"/>
    </source>
</evidence>
<dbReference type="Gene3D" id="1.20.1270.20">
    <property type="match status" value="2"/>
</dbReference>
<keyword evidence="3 7" id="KW-0479">Metal-binding</keyword>
<feature type="binding site" evidence="7">
    <location>
        <position position="19"/>
    </location>
    <ligand>
        <name>[4Fe-4S] cluster</name>
        <dbReference type="ChEBI" id="CHEBI:49883"/>
    </ligand>
</feature>
<feature type="binding site" evidence="7">
    <location>
        <position position="405"/>
    </location>
    <ligand>
        <name>hybrid [4Fe-2O-2S] cluster</name>
        <dbReference type="ChEBI" id="CHEBI:60519"/>
    </ligand>
</feature>
<organism evidence="8 9">
    <name type="scientific">Faecalibacterium prausnitzii</name>
    <dbReference type="NCBI Taxonomy" id="853"/>
    <lineage>
        <taxon>Bacteria</taxon>
        <taxon>Bacillati</taxon>
        <taxon>Bacillota</taxon>
        <taxon>Clostridia</taxon>
        <taxon>Eubacteriales</taxon>
        <taxon>Oscillospiraceae</taxon>
        <taxon>Faecalibacterium</taxon>
    </lineage>
</organism>
<evidence type="ECO:0000256" key="5">
    <source>
        <dbReference type="ARBA" id="ARBA00023004"/>
    </source>
</evidence>
<comment type="catalytic activity">
    <reaction evidence="7">
        <text>A + NH4(+) + H2O = hydroxylamine + AH2 + H(+)</text>
        <dbReference type="Rhea" id="RHEA:22052"/>
        <dbReference type="ChEBI" id="CHEBI:13193"/>
        <dbReference type="ChEBI" id="CHEBI:15377"/>
        <dbReference type="ChEBI" id="CHEBI:15378"/>
        <dbReference type="ChEBI" id="CHEBI:15429"/>
        <dbReference type="ChEBI" id="CHEBI:17499"/>
        <dbReference type="ChEBI" id="CHEBI:28938"/>
        <dbReference type="EC" id="1.7.99.1"/>
    </reaction>
</comment>
<keyword evidence="5 7" id="KW-0408">Iron</keyword>
<dbReference type="SUPFAM" id="SSF56821">
    <property type="entry name" value="Prismane protein-like"/>
    <property type="match status" value="1"/>
</dbReference>
<name>A0A291T7W7_9FIRM</name>
<feature type="binding site" evidence="7">
    <location>
        <position position="214"/>
    </location>
    <ligand>
        <name>hybrid [4Fe-2O-2S] cluster</name>
        <dbReference type="ChEBI" id="CHEBI:60519"/>
    </ligand>
</feature>
<keyword evidence="1 7" id="KW-0004">4Fe-4S</keyword>
<evidence type="ECO:0000256" key="4">
    <source>
        <dbReference type="ARBA" id="ARBA00023002"/>
    </source>
</evidence>
<reference evidence="8 9" key="1">
    <citation type="submission" date="2017-10" db="EMBL/GenBank/DDBJ databases">
        <title>Complete Genome Sequence of Faecalibacterium prausnitzii isolated from the gut of healthy adult Indian.</title>
        <authorList>
            <person name="Bag S."/>
            <person name="Ghosh T.S."/>
            <person name="Das B."/>
        </authorList>
    </citation>
    <scope>NUCLEOTIDE SEQUENCE [LARGE SCALE GENOMIC DNA]</scope>
    <source>
        <strain evidence="8 9">Indica</strain>
    </source>
</reference>
<dbReference type="AlphaFoldDB" id="A0A291T7W7"/>
<dbReference type="GO" id="GO:0051539">
    <property type="term" value="F:4 iron, 4 sulfur cluster binding"/>
    <property type="evidence" value="ECO:0007669"/>
    <property type="project" value="UniProtKB-KW"/>
</dbReference>
<feature type="binding site" evidence="7">
    <location>
        <position position="10"/>
    </location>
    <ligand>
        <name>[4Fe-4S] cluster</name>
        <dbReference type="ChEBI" id="CHEBI:49883"/>
    </ligand>
</feature>
<feature type="binding site" description="via persulfide group" evidence="7">
    <location>
        <position position="377"/>
    </location>
    <ligand>
        <name>hybrid [4Fe-2O-2S] cluster</name>
        <dbReference type="ChEBI" id="CHEBI:60519"/>
    </ligand>
</feature>
<dbReference type="HAMAP" id="MF_00069">
    <property type="entry name" value="Hydroxylam_reduct"/>
    <property type="match status" value="1"/>
</dbReference>
<dbReference type="Pfam" id="PF03063">
    <property type="entry name" value="Prismane"/>
    <property type="match status" value="1"/>
</dbReference>
<dbReference type="Gene3D" id="3.40.50.2030">
    <property type="match status" value="2"/>
</dbReference>
<comment type="cofactor">
    <cofactor evidence="7">
        <name>[4Fe-4S] cluster</name>
        <dbReference type="ChEBI" id="CHEBI:49883"/>
    </cofactor>
    <text evidence="7">Binds 1 [4Fe-4S] cluster.</text>
</comment>